<keyword evidence="3" id="KW-0597">Phosphoprotein</keyword>
<dbReference type="InterPro" id="IPR003018">
    <property type="entry name" value="GAF"/>
</dbReference>
<evidence type="ECO:0000259" key="5">
    <source>
        <dbReference type="PROSITE" id="PS50109"/>
    </source>
</evidence>
<dbReference type="SMART" id="SM00065">
    <property type="entry name" value="GAF"/>
    <property type="match status" value="1"/>
</dbReference>
<dbReference type="InterPro" id="IPR029016">
    <property type="entry name" value="GAF-like_dom_sf"/>
</dbReference>
<evidence type="ECO:0000259" key="4">
    <source>
        <dbReference type="PROSITE" id="PS50006"/>
    </source>
</evidence>
<dbReference type="CDD" id="cd00082">
    <property type="entry name" value="HisKA"/>
    <property type="match status" value="1"/>
</dbReference>
<dbReference type="CDD" id="cd00060">
    <property type="entry name" value="FHA"/>
    <property type="match status" value="1"/>
</dbReference>
<dbReference type="SUPFAM" id="SSF49879">
    <property type="entry name" value="SMAD/FHA domain"/>
    <property type="match status" value="1"/>
</dbReference>
<dbReference type="InterPro" id="IPR004358">
    <property type="entry name" value="Sig_transdc_His_kin-like_C"/>
</dbReference>
<name>A0ABV6YTT4_UNCC1</name>
<dbReference type="CDD" id="cd00075">
    <property type="entry name" value="HATPase"/>
    <property type="match status" value="1"/>
</dbReference>
<dbReference type="Pfam" id="PF00512">
    <property type="entry name" value="HisKA"/>
    <property type="match status" value="1"/>
</dbReference>
<protein>
    <recommendedName>
        <fullName evidence="2">histidine kinase</fullName>
        <ecNumber evidence="2">2.7.13.3</ecNumber>
    </recommendedName>
</protein>
<dbReference type="PANTHER" id="PTHR43547:SF2">
    <property type="entry name" value="HYBRID SIGNAL TRANSDUCTION HISTIDINE KINASE C"/>
    <property type="match status" value="1"/>
</dbReference>
<evidence type="ECO:0000313" key="7">
    <source>
        <dbReference type="Proteomes" id="UP001594351"/>
    </source>
</evidence>
<dbReference type="Pfam" id="PF00498">
    <property type="entry name" value="FHA"/>
    <property type="match status" value="1"/>
</dbReference>
<dbReference type="SUPFAM" id="SSF47384">
    <property type="entry name" value="Homodimeric domain of signal transducing histidine kinase"/>
    <property type="match status" value="1"/>
</dbReference>
<dbReference type="InterPro" id="IPR003661">
    <property type="entry name" value="HisK_dim/P_dom"/>
</dbReference>
<keyword evidence="7" id="KW-1185">Reference proteome</keyword>
<evidence type="ECO:0000256" key="1">
    <source>
        <dbReference type="ARBA" id="ARBA00000085"/>
    </source>
</evidence>
<dbReference type="SMART" id="SM00388">
    <property type="entry name" value="HisKA"/>
    <property type="match status" value="1"/>
</dbReference>
<keyword evidence="6" id="KW-0067">ATP-binding</keyword>
<dbReference type="InterPro" id="IPR036890">
    <property type="entry name" value="HATPase_C_sf"/>
</dbReference>
<dbReference type="InterPro" id="IPR003594">
    <property type="entry name" value="HATPase_dom"/>
</dbReference>
<feature type="domain" description="FHA" evidence="4">
    <location>
        <begin position="22"/>
        <end position="71"/>
    </location>
</feature>
<dbReference type="EMBL" id="JBHPBY010000048">
    <property type="protein sequence ID" value="MFC1849607.1"/>
    <property type="molecule type" value="Genomic_DNA"/>
</dbReference>
<dbReference type="PRINTS" id="PR00344">
    <property type="entry name" value="BCTRLSENSOR"/>
</dbReference>
<comment type="caution">
    <text evidence="6">The sequence shown here is derived from an EMBL/GenBank/DDBJ whole genome shotgun (WGS) entry which is preliminary data.</text>
</comment>
<dbReference type="InterPro" id="IPR008984">
    <property type="entry name" value="SMAD_FHA_dom_sf"/>
</dbReference>
<evidence type="ECO:0000256" key="3">
    <source>
        <dbReference type="ARBA" id="ARBA00022553"/>
    </source>
</evidence>
<dbReference type="EC" id="2.7.13.3" evidence="2"/>
<dbReference type="SMART" id="SM00240">
    <property type="entry name" value="FHA"/>
    <property type="match status" value="1"/>
</dbReference>
<dbReference type="SUPFAM" id="SSF55781">
    <property type="entry name" value="GAF domain-like"/>
    <property type="match status" value="1"/>
</dbReference>
<evidence type="ECO:0000313" key="6">
    <source>
        <dbReference type="EMBL" id="MFC1849607.1"/>
    </source>
</evidence>
<dbReference type="Gene3D" id="3.30.450.40">
    <property type="match status" value="1"/>
</dbReference>
<feature type="domain" description="Histidine kinase" evidence="5">
    <location>
        <begin position="329"/>
        <end position="537"/>
    </location>
</feature>
<gene>
    <name evidence="6" type="ORF">ACFL27_05300</name>
</gene>
<dbReference type="SMART" id="SM00387">
    <property type="entry name" value="HATPase_c"/>
    <property type="match status" value="1"/>
</dbReference>
<proteinExistence type="predicted"/>
<dbReference type="InterPro" id="IPR005467">
    <property type="entry name" value="His_kinase_dom"/>
</dbReference>
<dbReference type="GO" id="GO:0005524">
    <property type="term" value="F:ATP binding"/>
    <property type="evidence" value="ECO:0007669"/>
    <property type="project" value="UniProtKB-KW"/>
</dbReference>
<dbReference type="InterPro" id="IPR000253">
    <property type="entry name" value="FHA_dom"/>
</dbReference>
<accession>A0ABV6YTT4</accession>
<reference evidence="6 7" key="1">
    <citation type="submission" date="2024-09" db="EMBL/GenBank/DDBJ databases">
        <title>Laminarin stimulates single cell rates of sulfate reduction while oxygen inhibits transcriptomic activity in coastal marine sediment.</title>
        <authorList>
            <person name="Lindsay M."/>
            <person name="Orcutt B."/>
            <person name="Emerson D."/>
            <person name="Stepanauskas R."/>
            <person name="D'Angelo T."/>
        </authorList>
    </citation>
    <scope>NUCLEOTIDE SEQUENCE [LARGE SCALE GENOMIC DNA]</scope>
    <source>
        <strain evidence="6">SAG AM-311-K15</strain>
    </source>
</reference>
<keyword evidence="6" id="KW-0547">Nucleotide-binding</keyword>
<dbReference type="Proteomes" id="UP001594351">
    <property type="component" value="Unassembled WGS sequence"/>
</dbReference>
<dbReference type="Pfam" id="PF13492">
    <property type="entry name" value="GAF_3"/>
    <property type="match status" value="1"/>
</dbReference>
<comment type="catalytic activity">
    <reaction evidence="1">
        <text>ATP + protein L-histidine = ADP + protein N-phospho-L-histidine.</text>
        <dbReference type="EC" id="2.7.13.3"/>
    </reaction>
</comment>
<organism evidence="6 7">
    <name type="scientific">candidate division CSSED10-310 bacterium</name>
    <dbReference type="NCBI Taxonomy" id="2855610"/>
    <lineage>
        <taxon>Bacteria</taxon>
        <taxon>Bacteria division CSSED10-310</taxon>
    </lineage>
</organism>
<dbReference type="Gene3D" id="3.30.565.10">
    <property type="entry name" value="Histidine kinase-like ATPase, C-terminal domain"/>
    <property type="match status" value="1"/>
</dbReference>
<dbReference type="PROSITE" id="PS50006">
    <property type="entry name" value="FHA_DOMAIN"/>
    <property type="match status" value="1"/>
</dbReference>
<dbReference type="Gene3D" id="2.60.200.20">
    <property type="match status" value="1"/>
</dbReference>
<sequence length="545" mass="61873">MPKLVLVQGNCDKNEIHVHERLSIGRGITNDLRILDYNVSRQHALIELKDTLYLIKDLASTNGTMVNGMLIREKVLSEGDQVQIGKNILLFERDSTRIFLPKTKNNFVEMLNDKDQQDIKITSEMDTGQFKIIDVNLAQKHPTELIKTCRKLSILVEIGKTISTYTQLVPLLSKIIESIFKILPVYRGFILLTDPYSSTVQPVIMKKRGARTTKTESIPISHKVIKYVQKYKKGILTRIRWSEIDLVPEHSSDKKVMISVMCAPLFIREQVIGFIWVDSKEHKSAFSTDDLELITAIAQQTSLAIENIQLTQNIIKGEHSLAMAEMFSSIIHEIKNPLSSIQVYTELLQNTKQDEVRKEYCQVILNEINHLLDISNQILDYGQKISLHFEETDVTILIEEVVKILEQQALHKNISIKHVVEPNIPLVPLDRDKIKQVIFNIVLNALQICAPNAAINISAAILPQKKYCRISITDTGPGIGADEIEHIFQPFYSNRTDGTGLGLSISQKIVEEHQGRIQVESDEGGGATFHLELPLKRTEIKLPRW</sequence>
<dbReference type="PROSITE" id="PS50109">
    <property type="entry name" value="HIS_KIN"/>
    <property type="match status" value="1"/>
</dbReference>
<dbReference type="InterPro" id="IPR036097">
    <property type="entry name" value="HisK_dim/P_sf"/>
</dbReference>
<dbReference type="PANTHER" id="PTHR43547">
    <property type="entry name" value="TWO-COMPONENT HISTIDINE KINASE"/>
    <property type="match status" value="1"/>
</dbReference>
<dbReference type="Pfam" id="PF02518">
    <property type="entry name" value="HATPase_c"/>
    <property type="match status" value="1"/>
</dbReference>
<evidence type="ECO:0000256" key="2">
    <source>
        <dbReference type="ARBA" id="ARBA00012438"/>
    </source>
</evidence>
<dbReference type="Gene3D" id="1.10.287.130">
    <property type="match status" value="1"/>
</dbReference>
<dbReference type="SUPFAM" id="SSF55874">
    <property type="entry name" value="ATPase domain of HSP90 chaperone/DNA topoisomerase II/histidine kinase"/>
    <property type="match status" value="1"/>
</dbReference>